<accession>A0A9X1ULC9</accession>
<name>A0A9X1ULC9_9BURK</name>
<gene>
    <name evidence="1" type="ORF">L5014_29520</name>
</gene>
<dbReference type="Proteomes" id="UP001139308">
    <property type="component" value="Unassembled WGS sequence"/>
</dbReference>
<evidence type="ECO:0000313" key="2">
    <source>
        <dbReference type="Proteomes" id="UP001139308"/>
    </source>
</evidence>
<keyword evidence="1" id="KW-0067">ATP-binding</keyword>
<comment type="caution">
    <text evidence="1">The sequence shown here is derived from an EMBL/GenBank/DDBJ whole genome shotgun (WGS) entry which is preliminary data.</text>
</comment>
<dbReference type="EMBL" id="JAKLJA010000036">
    <property type="protein sequence ID" value="MCG5077437.1"/>
    <property type="molecule type" value="Genomic_DNA"/>
</dbReference>
<proteinExistence type="predicted"/>
<protein>
    <submittedName>
        <fullName evidence="1">ATP-binding protein</fullName>
    </submittedName>
</protein>
<keyword evidence="1" id="KW-0547">Nucleotide-binding</keyword>
<dbReference type="AlphaFoldDB" id="A0A9X1ULC9"/>
<dbReference type="RefSeq" id="WP_238467337.1">
    <property type="nucleotide sequence ID" value="NZ_JAKLJA010000036.1"/>
</dbReference>
<keyword evidence="2" id="KW-1185">Reference proteome</keyword>
<dbReference type="InterPro" id="IPR038461">
    <property type="entry name" value="Schlafen_AlbA_2_dom_sf"/>
</dbReference>
<organism evidence="1 2">
    <name type="scientific">Paraburkholderia tagetis</name>
    <dbReference type="NCBI Taxonomy" id="2913261"/>
    <lineage>
        <taxon>Bacteria</taxon>
        <taxon>Pseudomonadati</taxon>
        <taxon>Pseudomonadota</taxon>
        <taxon>Betaproteobacteria</taxon>
        <taxon>Burkholderiales</taxon>
        <taxon>Burkholderiaceae</taxon>
        <taxon>Paraburkholderia</taxon>
    </lineage>
</organism>
<dbReference type="Gene3D" id="3.30.950.30">
    <property type="entry name" value="Schlafen, AAA domain"/>
    <property type="match status" value="1"/>
</dbReference>
<sequence>MAQINREHVEQLVKRPSESLVVEIKTWISPAEAAGQAKIIRAAIALRNRGGGYLVVGFDDKRLTPR</sequence>
<evidence type="ECO:0000313" key="1">
    <source>
        <dbReference type="EMBL" id="MCG5077437.1"/>
    </source>
</evidence>
<reference evidence="1" key="1">
    <citation type="submission" date="2022-01" db="EMBL/GenBank/DDBJ databases">
        <title>Genome sequence and assembly of Parabukholderia sp. RG36.</title>
        <authorList>
            <person name="Chhetri G."/>
        </authorList>
    </citation>
    <scope>NUCLEOTIDE SEQUENCE</scope>
    <source>
        <strain evidence="1">RG36</strain>
    </source>
</reference>
<dbReference type="GO" id="GO:0005524">
    <property type="term" value="F:ATP binding"/>
    <property type="evidence" value="ECO:0007669"/>
    <property type="project" value="UniProtKB-KW"/>
</dbReference>